<feature type="domain" description="F-box" evidence="2">
    <location>
        <begin position="7"/>
        <end position="55"/>
    </location>
</feature>
<protein>
    <recommendedName>
        <fullName evidence="2">F-box domain-containing protein</fullName>
    </recommendedName>
</protein>
<feature type="repeat" description="ANK" evidence="1">
    <location>
        <begin position="133"/>
        <end position="165"/>
    </location>
</feature>
<organism evidence="3 4">
    <name type="scientific">Aspergillus brasiliensis</name>
    <dbReference type="NCBI Taxonomy" id="319629"/>
    <lineage>
        <taxon>Eukaryota</taxon>
        <taxon>Fungi</taxon>
        <taxon>Dikarya</taxon>
        <taxon>Ascomycota</taxon>
        <taxon>Pezizomycotina</taxon>
        <taxon>Eurotiomycetes</taxon>
        <taxon>Eurotiomycetidae</taxon>
        <taxon>Eurotiales</taxon>
        <taxon>Aspergillaceae</taxon>
        <taxon>Aspergillus</taxon>
        <taxon>Aspergillus subgen. Circumdati</taxon>
    </lineage>
</organism>
<evidence type="ECO:0000259" key="2">
    <source>
        <dbReference type="PROSITE" id="PS50181"/>
    </source>
</evidence>
<dbReference type="SMART" id="SM00248">
    <property type="entry name" value="ANK"/>
    <property type="match status" value="3"/>
</dbReference>
<dbReference type="PROSITE" id="PS50297">
    <property type="entry name" value="ANK_REP_REGION"/>
    <property type="match status" value="1"/>
</dbReference>
<dbReference type="Gene3D" id="1.25.40.20">
    <property type="entry name" value="Ankyrin repeat-containing domain"/>
    <property type="match status" value="1"/>
</dbReference>
<evidence type="ECO:0000313" key="4">
    <source>
        <dbReference type="Proteomes" id="UP001143548"/>
    </source>
</evidence>
<dbReference type="PANTHER" id="PTHR46224:SF64">
    <property type="entry name" value="IQ MOTIF AND ANKYRIN REPEAT DOMAIN-CONTAINING PROTEIN 1"/>
    <property type="match status" value="1"/>
</dbReference>
<comment type="caution">
    <text evidence="3">The sequence shown here is derived from an EMBL/GenBank/DDBJ whole genome shotgun (WGS) entry which is preliminary data.</text>
</comment>
<dbReference type="SUPFAM" id="SSF48403">
    <property type="entry name" value="Ankyrin repeat"/>
    <property type="match status" value="1"/>
</dbReference>
<dbReference type="Pfam" id="PF12796">
    <property type="entry name" value="Ank_2"/>
    <property type="match status" value="1"/>
</dbReference>
<dbReference type="PANTHER" id="PTHR46224">
    <property type="entry name" value="ANKYRIN REPEAT FAMILY PROTEIN"/>
    <property type="match status" value="1"/>
</dbReference>
<dbReference type="InterPro" id="IPR002110">
    <property type="entry name" value="Ankyrin_rpt"/>
</dbReference>
<sequence length="419" mass="46951">MDSPRVQLQLHLLPSEVIYSISEHLDGKSLCCFRLANKRLGEIARGPLYKIIRKIALAKQEWYDWRLIKQFRDQLIMCTTEVGIPALLLHKHADVEVFAALVNRGAYEVNRGAYDAVKLFLDAGVSANAFDLMGRRMLHLCVFNGDVALAQLLLDRGADPNLTMHNGWSPLHILHFAPFQSQKALAWALLDKGIVVPDNAGLLFDNICRATCAREIVQYLVEGNLIDIGKPMDYPEPGTTALHIAAKTVSDLGILEYLLSVKPGLLNMRTAHYLETAYTFDGADARPLNAAYLIRKGIDLAGTEIAINPKRAALLRLNAAVKLGRLEIIRALLARDELRGWGDKDWIPDMELRCQLMPIEHGITEKNLEALELLLKNRKFSGEQALIEYCQSEIIKISGRSRSSQARRILRNLKKAMST</sequence>
<name>A0A9W5YN89_9EURO</name>
<proteinExistence type="predicted"/>
<dbReference type="InterPro" id="IPR001810">
    <property type="entry name" value="F-box_dom"/>
</dbReference>
<dbReference type="Proteomes" id="UP001143548">
    <property type="component" value="Unassembled WGS sequence"/>
</dbReference>
<gene>
    <name evidence="3" type="ORF">AbraCBS73388_005279</name>
</gene>
<keyword evidence="1" id="KW-0040">ANK repeat</keyword>
<accession>A0A9W5YN89</accession>
<evidence type="ECO:0000256" key="1">
    <source>
        <dbReference type="PROSITE-ProRule" id="PRU00023"/>
    </source>
</evidence>
<dbReference type="AlphaFoldDB" id="A0A9W5YN89"/>
<dbReference type="SUPFAM" id="SSF81383">
    <property type="entry name" value="F-box domain"/>
    <property type="match status" value="1"/>
</dbReference>
<evidence type="ECO:0000313" key="3">
    <source>
        <dbReference type="EMBL" id="GKZ20102.1"/>
    </source>
</evidence>
<dbReference type="InterPro" id="IPR036770">
    <property type="entry name" value="Ankyrin_rpt-contain_sf"/>
</dbReference>
<dbReference type="PROSITE" id="PS50088">
    <property type="entry name" value="ANK_REPEAT"/>
    <property type="match status" value="1"/>
</dbReference>
<dbReference type="CDD" id="cd09917">
    <property type="entry name" value="F-box_SF"/>
    <property type="match status" value="1"/>
</dbReference>
<dbReference type="InterPro" id="IPR036047">
    <property type="entry name" value="F-box-like_dom_sf"/>
</dbReference>
<dbReference type="PROSITE" id="PS50181">
    <property type="entry name" value="FBOX"/>
    <property type="match status" value="1"/>
</dbReference>
<reference evidence="3" key="1">
    <citation type="submission" date="2022-07" db="EMBL/GenBank/DDBJ databases">
        <title>Taxonomy of Aspergillus series Nigri: significant species reduction supported by multi-species coalescent approaches.</title>
        <authorList>
            <person name="Bian C."/>
            <person name="Kusuya Y."/>
            <person name="Sklenar F."/>
            <person name="D'hooge E."/>
            <person name="Yaguchi T."/>
            <person name="Takahashi H."/>
            <person name="Hubka V."/>
        </authorList>
    </citation>
    <scope>NUCLEOTIDE SEQUENCE</scope>
    <source>
        <strain evidence="3">CBS 733.88</strain>
    </source>
</reference>
<dbReference type="EMBL" id="BROQ01000025">
    <property type="protein sequence ID" value="GKZ20102.1"/>
    <property type="molecule type" value="Genomic_DNA"/>
</dbReference>
<dbReference type="InterPro" id="IPR051616">
    <property type="entry name" value="Cul2-RING_E3_ligase_SR"/>
</dbReference>